<gene>
    <name evidence="1" type="primary">RvY_19071-1</name>
    <name evidence="1" type="synonym">RvY_19071.1</name>
    <name evidence="1" type="ORF">RvY_19071</name>
</gene>
<sequence length="91" mass="10393">MSNLARRQNDNGGWPLPYRSRGLISYLLPLQAPVIQLDKLRSGMGRLNNGDKNIILVDVETLRTFDVLDKLPLDAHWIPPIAQLERVTKYL</sequence>
<dbReference type="Proteomes" id="UP000186922">
    <property type="component" value="Unassembled WGS sequence"/>
</dbReference>
<dbReference type="EMBL" id="BDGG01000023">
    <property type="protein sequence ID" value="GAV09559.1"/>
    <property type="molecule type" value="Genomic_DNA"/>
</dbReference>
<evidence type="ECO:0000313" key="2">
    <source>
        <dbReference type="Proteomes" id="UP000186922"/>
    </source>
</evidence>
<evidence type="ECO:0000313" key="1">
    <source>
        <dbReference type="EMBL" id="GAV09559.1"/>
    </source>
</evidence>
<organism evidence="1 2">
    <name type="scientific">Ramazzottius varieornatus</name>
    <name type="common">Water bear</name>
    <name type="synonym">Tardigrade</name>
    <dbReference type="NCBI Taxonomy" id="947166"/>
    <lineage>
        <taxon>Eukaryota</taxon>
        <taxon>Metazoa</taxon>
        <taxon>Ecdysozoa</taxon>
        <taxon>Tardigrada</taxon>
        <taxon>Eutardigrada</taxon>
        <taxon>Parachela</taxon>
        <taxon>Hypsibioidea</taxon>
        <taxon>Ramazzottiidae</taxon>
        <taxon>Ramazzottius</taxon>
    </lineage>
</organism>
<proteinExistence type="predicted"/>
<protein>
    <submittedName>
        <fullName evidence="1">Uncharacterized protein</fullName>
    </submittedName>
</protein>
<keyword evidence="2" id="KW-1185">Reference proteome</keyword>
<reference evidence="1 2" key="1">
    <citation type="journal article" date="2016" name="Nat. Commun.">
        <title>Extremotolerant tardigrade genome and improved radiotolerance of human cultured cells by tardigrade-unique protein.</title>
        <authorList>
            <person name="Hashimoto T."/>
            <person name="Horikawa D.D."/>
            <person name="Saito Y."/>
            <person name="Kuwahara H."/>
            <person name="Kozuka-Hata H."/>
            <person name="Shin-I T."/>
            <person name="Minakuchi Y."/>
            <person name="Ohishi K."/>
            <person name="Motoyama A."/>
            <person name="Aizu T."/>
            <person name="Enomoto A."/>
            <person name="Kondo K."/>
            <person name="Tanaka S."/>
            <person name="Hara Y."/>
            <person name="Koshikawa S."/>
            <person name="Sagara H."/>
            <person name="Miura T."/>
            <person name="Yokobori S."/>
            <person name="Miyagawa K."/>
            <person name="Suzuki Y."/>
            <person name="Kubo T."/>
            <person name="Oyama M."/>
            <person name="Kohara Y."/>
            <person name="Fujiyama A."/>
            <person name="Arakawa K."/>
            <person name="Katayama T."/>
            <person name="Toyoda A."/>
            <person name="Kunieda T."/>
        </authorList>
    </citation>
    <scope>NUCLEOTIDE SEQUENCE [LARGE SCALE GENOMIC DNA]</scope>
    <source>
        <strain evidence="1 2">YOKOZUNA-1</strain>
    </source>
</reference>
<dbReference type="AlphaFoldDB" id="A0A1D1WC14"/>
<accession>A0A1D1WC14</accession>
<name>A0A1D1WC14_RAMVA</name>
<comment type="caution">
    <text evidence="1">The sequence shown here is derived from an EMBL/GenBank/DDBJ whole genome shotgun (WGS) entry which is preliminary data.</text>
</comment>